<protein>
    <submittedName>
        <fullName evidence="2">Secreted protein</fullName>
    </submittedName>
</protein>
<dbReference type="EMBL" id="JNBR01002918">
    <property type="protein sequence ID" value="OQR80598.1"/>
    <property type="molecule type" value="Genomic_DNA"/>
</dbReference>
<proteinExistence type="predicted"/>
<evidence type="ECO:0000313" key="2">
    <source>
        <dbReference type="EMBL" id="AIG56510.1"/>
    </source>
</evidence>
<feature type="chain" id="PRO_5002027557" evidence="1">
    <location>
        <begin position="21"/>
        <end position="111"/>
    </location>
</feature>
<evidence type="ECO:0000256" key="1">
    <source>
        <dbReference type="SAM" id="SignalP"/>
    </source>
</evidence>
<accession>A0A0A7CPS4</accession>
<dbReference type="EMBL" id="KM039049">
    <property type="protein sequence ID" value="AIG56510.1"/>
    <property type="molecule type" value="Genomic_DNA"/>
</dbReference>
<gene>
    <name evidence="3" type="ORF">ACHHYP_17439</name>
</gene>
<reference evidence="2 4" key="1">
    <citation type="journal article" date="2014" name="Genome Biol. Evol.">
        <title>The secreted proteins of Achlya hypogyna and Thraustotheca clavata identify the ancestral oomycete secretome and reveal gene acquisitions by horizontal gene transfer.</title>
        <authorList>
            <person name="Misner I."/>
            <person name="Blouin N."/>
            <person name="Leonard G."/>
            <person name="Richards T.A."/>
            <person name="Lane C.E."/>
        </authorList>
    </citation>
    <scope>NUCLEOTIDE SEQUENCE</scope>
    <source>
        <strain evidence="2 4">ATCC 48635</strain>
    </source>
</reference>
<dbReference type="OrthoDB" id="129574at2759"/>
<evidence type="ECO:0000313" key="3">
    <source>
        <dbReference type="EMBL" id="OQR80598.1"/>
    </source>
</evidence>
<dbReference type="Proteomes" id="UP000243579">
    <property type="component" value="Unassembled WGS sequence"/>
</dbReference>
<keyword evidence="4" id="KW-1185">Reference proteome</keyword>
<keyword evidence="1" id="KW-0732">Signal</keyword>
<name>A0A0A7CPS4_ACHHY</name>
<dbReference type="AlphaFoldDB" id="A0A0A7CPS4"/>
<evidence type="ECO:0000313" key="4">
    <source>
        <dbReference type="Proteomes" id="UP000243579"/>
    </source>
</evidence>
<organism evidence="2">
    <name type="scientific">Achlya hypogyna</name>
    <name type="common">Oomycete</name>
    <name type="synonym">Protoachlya hypogyna</name>
    <dbReference type="NCBI Taxonomy" id="1202772"/>
    <lineage>
        <taxon>Eukaryota</taxon>
        <taxon>Sar</taxon>
        <taxon>Stramenopiles</taxon>
        <taxon>Oomycota</taxon>
        <taxon>Saprolegniomycetes</taxon>
        <taxon>Saprolegniales</taxon>
        <taxon>Achlyaceae</taxon>
        <taxon>Achlya</taxon>
    </lineage>
</organism>
<feature type="signal peptide" evidence="1">
    <location>
        <begin position="1"/>
        <end position="20"/>
    </location>
</feature>
<sequence length="111" mass="11842">MFLTRAAFIASFSVIQFAFTKTLIEEAVRLEKQRLPNSSDYSLSSLLKNPDAHVCNDGSGGRAVCDRILSAVGDPVGQADASRCQESARQRDAGSGRIAACATCNEALNEC</sequence>